<proteinExistence type="predicted"/>
<dbReference type="Pfam" id="PF09136">
    <property type="entry name" value="Glucodextran_B"/>
    <property type="match status" value="1"/>
</dbReference>
<accession>A0A2H0WNM9</accession>
<dbReference type="AlphaFoldDB" id="A0A2H0WNM9"/>
<keyword evidence="1" id="KW-0472">Membrane</keyword>
<dbReference type="EMBL" id="PEZL01000018">
    <property type="protein sequence ID" value="PIS13529.1"/>
    <property type="molecule type" value="Genomic_DNA"/>
</dbReference>
<keyword evidence="1" id="KW-1133">Transmembrane helix</keyword>
<name>A0A2H0WNM9_9BACT</name>
<evidence type="ECO:0008006" key="4">
    <source>
        <dbReference type="Google" id="ProtNLM"/>
    </source>
</evidence>
<dbReference type="Gene3D" id="2.60.40.10">
    <property type="entry name" value="Immunoglobulins"/>
    <property type="match status" value="1"/>
</dbReference>
<evidence type="ECO:0000313" key="2">
    <source>
        <dbReference type="EMBL" id="PIS13529.1"/>
    </source>
</evidence>
<reference evidence="3" key="1">
    <citation type="submission" date="2017-09" db="EMBL/GenBank/DDBJ databases">
        <title>Depth-based differentiation of microbial function through sediment-hosted aquifers and enrichment of novel symbionts in the deep terrestrial subsurface.</title>
        <authorList>
            <person name="Probst A.J."/>
            <person name="Ladd B."/>
            <person name="Jarett J.K."/>
            <person name="Geller-Mcgrath D.E."/>
            <person name="Sieber C.M.K."/>
            <person name="Emerson J.B."/>
            <person name="Anantharaman K."/>
            <person name="Thomas B.C."/>
            <person name="Malmstrom R."/>
            <person name="Stieglmeier M."/>
            <person name="Klingl A."/>
            <person name="Woyke T."/>
            <person name="Ryan C.M."/>
            <person name="Banfield J.F."/>
        </authorList>
    </citation>
    <scope>NUCLEOTIDE SEQUENCE [LARGE SCALE GENOMIC DNA]</scope>
</reference>
<evidence type="ECO:0000313" key="3">
    <source>
        <dbReference type="Proteomes" id="UP000230353"/>
    </source>
</evidence>
<evidence type="ECO:0000256" key="1">
    <source>
        <dbReference type="SAM" id="Phobius"/>
    </source>
</evidence>
<comment type="caution">
    <text evidence="2">The sequence shown here is derived from an EMBL/GenBank/DDBJ whole genome shotgun (WGS) entry which is preliminary data.</text>
</comment>
<sequence length="116" mass="13125">MIENNARFILKISLFVIIAGVLSVYFFHQTRAYFLGPKIVIESPEQGGVFEKSLILIKGRVFNTSNVLLNGCPVLSDSFGNFEENLLLARGYNIIEITAEDKFGREEKQKLEVILK</sequence>
<organism evidence="2 3">
    <name type="scientific">Candidatus Tagabacteria bacterium CG09_land_8_20_14_0_10_41_14</name>
    <dbReference type="NCBI Taxonomy" id="1975021"/>
    <lineage>
        <taxon>Bacteria</taxon>
        <taxon>Candidatus Tagaibacteriota</taxon>
    </lineage>
</organism>
<protein>
    <recommendedName>
        <fullName evidence="4">IPT/TIG domain-containing protein</fullName>
    </recommendedName>
</protein>
<keyword evidence="1" id="KW-0812">Transmembrane</keyword>
<dbReference type="InterPro" id="IPR013783">
    <property type="entry name" value="Ig-like_fold"/>
</dbReference>
<gene>
    <name evidence="2" type="ORF">COT67_01335</name>
</gene>
<dbReference type="Proteomes" id="UP000230353">
    <property type="component" value="Unassembled WGS sequence"/>
</dbReference>
<feature type="transmembrane region" description="Helical" evidence="1">
    <location>
        <begin position="6"/>
        <end position="27"/>
    </location>
</feature>